<dbReference type="VEuPathDB" id="FungiDB:FOXG_14169"/>
<protein>
    <submittedName>
        <fullName evidence="2">Uncharacterized protein</fullName>
    </submittedName>
</protein>
<sequence>MANTRSSRASKPGQQQRYHFRSRKGTLKQTPAYISSTTGTSQARPPYIYNCHVAQSSKRSCKPWSNDWMKHYTLDPEAFNKAASHSANNTIYKWICSIDLSGGLWYKTIRKAALKIAASQTESHFRADDKPRLSKNEVIQLLDQIFVPEGKAPDHYYNLGC</sequence>
<evidence type="ECO:0000313" key="2">
    <source>
        <dbReference type="EnsemblFungi" id="FOXG_14169P0"/>
    </source>
</evidence>
<reference evidence="2" key="2">
    <citation type="submission" date="2025-08" db="UniProtKB">
        <authorList>
            <consortium name="EnsemblFungi"/>
        </authorList>
    </citation>
    <scope>IDENTIFICATION</scope>
    <source>
        <strain evidence="2">4287 / CBS 123668 / FGSC 9935 / NRRL 34936</strain>
    </source>
</reference>
<organism evidence="2 3">
    <name type="scientific">Fusarium oxysporum (strain Fo5176)</name>
    <name type="common">Fusarium vascular wilt</name>
    <dbReference type="NCBI Taxonomy" id="660025"/>
    <lineage>
        <taxon>Eukaryota</taxon>
        <taxon>Fungi</taxon>
        <taxon>Dikarya</taxon>
        <taxon>Ascomycota</taxon>
        <taxon>Pezizomycotina</taxon>
        <taxon>Sordariomycetes</taxon>
        <taxon>Hypocreomycetidae</taxon>
        <taxon>Hypocreales</taxon>
        <taxon>Nectriaceae</taxon>
        <taxon>Fusarium</taxon>
        <taxon>Fusarium oxysporum species complex</taxon>
    </lineage>
</organism>
<gene>
    <name evidence="2" type="primary">28955364</name>
</gene>
<dbReference type="EnsemblFungi" id="FOXG_14169T0">
    <property type="protein sequence ID" value="FOXG_14169P0"/>
    <property type="gene ID" value="FOXG_14169"/>
</dbReference>
<name>A0A0D2YCY7_FUSOF</name>
<evidence type="ECO:0000256" key="1">
    <source>
        <dbReference type="SAM" id="MobiDB-lite"/>
    </source>
</evidence>
<reference evidence="3" key="1">
    <citation type="journal article" date="2012" name="Mol. Plant Microbe Interact.">
        <title>A highly conserved effector in Fusarium oxysporum is required for full virulence on Arabidopsis.</title>
        <authorList>
            <person name="Thatcher L.F."/>
            <person name="Gardiner D.M."/>
            <person name="Kazan K."/>
            <person name="Manners J."/>
        </authorList>
    </citation>
    <scope>NUCLEOTIDE SEQUENCE [LARGE SCALE GENOMIC DNA]</scope>
    <source>
        <strain evidence="3">Fo5176</strain>
    </source>
</reference>
<dbReference type="AlphaFoldDB" id="A0A0D2YCY7"/>
<dbReference type="Proteomes" id="UP000002489">
    <property type="component" value="Unassembled WGS sequence"/>
</dbReference>
<proteinExistence type="predicted"/>
<evidence type="ECO:0000313" key="3">
    <source>
        <dbReference type="Proteomes" id="UP000002489"/>
    </source>
</evidence>
<feature type="region of interest" description="Disordered" evidence="1">
    <location>
        <begin position="1"/>
        <end position="22"/>
    </location>
</feature>
<accession>A0A0D2YCY7</accession>
<feature type="compositionally biased region" description="Polar residues" evidence="1">
    <location>
        <begin position="1"/>
        <end position="17"/>
    </location>
</feature>